<protein>
    <recommendedName>
        <fullName evidence="3">Asp/Glu racemase</fullName>
    </recommendedName>
</protein>
<dbReference type="InterPro" id="IPR053714">
    <property type="entry name" value="Iso_Racemase_Enz_sf"/>
</dbReference>
<sequence>MSPVIRVINPNSNDAVTSGISEALEPLRLVGGPHLECITLSDGPFGVESQADVSKVEPLIVDSIRADTEASAFIIACYSDPGLALCREVTDRPVFGIAECAMLTALSRGQSFGVIAILSQSIPRHTRHMRERLLHNHCVGERALELTVAEVENSNDTYEKMVKVGTELRDKDGAEVIIMGCAGMAKYREALEKLLEVPVIDPTIAAAGMAINTVLLAN</sequence>
<dbReference type="InterPro" id="IPR052186">
    <property type="entry name" value="Hydantoin_racemase-like"/>
</dbReference>
<dbReference type="Pfam" id="PF01177">
    <property type="entry name" value="Asp_Glu_race"/>
    <property type="match status" value="1"/>
</dbReference>
<dbReference type="InterPro" id="IPR015942">
    <property type="entry name" value="Asp/Glu/hydantoin_racemase"/>
</dbReference>
<evidence type="ECO:0008006" key="3">
    <source>
        <dbReference type="Google" id="ProtNLM"/>
    </source>
</evidence>
<dbReference type="GO" id="GO:0047661">
    <property type="term" value="F:amino-acid racemase activity"/>
    <property type="evidence" value="ECO:0007669"/>
    <property type="project" value="InterPro"/>
</dbReference>
<dbReference type="Gene3D" id="3.40.50.12500">
    <property type="match status" value="1"/>
</dbReference>
<organism evidence="2">
    <name type="scientific">marine metagenome</name>
    <dbReference type="NCBI Taxonomy" id="408172"/>
    <lineage>
        <taxon>unclassified sequences</taxon>
        <taxon>metagenomes</taxon>
        <taxon>ecological metagenomes</taxon>
    </lineage>
</organism>
<dbReference type="PANTHER" id="PTHR28047">
    <property type="entry name" value="PROTEIN DCG1"/>
    <property type="match status" value="1"/>
</dbReference>
<dbReference type="PANTHER" id="PTHR28047:SF5">
    <property type="entry name" value="PROTEIN DCG1"/>
    <property type="match status" value="1"/>
</dbReference>
<evidence type="ECO:0000313" key="2">
    <source>
        <dbReference type="EMBL" id="SVA18814.1"/>
    </source>
</evidence>
<gene>
    <name evidence="2" type="ORF">METZ01_LOCUS71668</name>
</gene>
<evidence type="ECO:0000256" key="1">
    <source>
        <dbReference type="ARBA" id="ARBA00038414"/>
    </source>
</evidence>
<accession>A0A381TSI9</accession>
<comment type="similarity">
    <text evidence="1">Belongs to the HyuE racemase family.</text>
</comment>
<proteinExistence type="inferred from homology"/>
<dbReference type="AlphaFoldDB" id="A0A381TSI9"/>
<reference evidence="2" key="1">
    <citation type="submission" date="2018-05" db="EMBL/GenBank/DDBJ databases">
        <authorList>
            <person name="Lanie J.A."/>
            <person name="Ng W.-L."/>
            <person name="Kazmierczak K.M."/>
            <person name="Andrzejewski T.M."/>
            <person name="Davidsen T.M."/>
            <person name="Wayne K.J."/>
            <person name="Tettelin H."/>
            <person name="Glass J.I."/>
            <person name="Rusch D."/>
            <person name="Podicherti R."/>
            <person name="Tsui H.-C.T."/>
            <person name="Winkler M.E."/>
        </authorList>
    </citation>
    <scope>NUCLEOTIDE SEQUENCE</scope>
</reference>
<name>A0A381TSI9_9ZZZZ</name>
<dbReference type="EMBL" id="UINC01005064">
    <property type="protein sequence ID" value="SVA18814.1"/>
    <property type="molecule type" value="Genomic_DNA"/>
</dbReference>